<comment type="caution">
    <text evidence="1">The sequence shown here is derived from an EMBL/GenBank/DDBJ whole genome shotgun (WGS) entry which is preliminary data.</text>
</comment>
<gene>
    <name evidence="1" type="ORF">NT2_06_04260</name>
</gene>
<organism evidence="1 2">
    <name type="scientific">Caenibius tardaugens NBRC 16725</name>
    <dbReference type="NCBI Taxonomy" id="1219035"/>
    <lineage>
        <taxon>Bacteria</taxon>
        <taxon>Pseudomonadati</taxon>
        <taxon>Pseudomonadota</taxon>
        <taxon>Alphaproteobacteria</taxon>
        <taxon>Sphingomonadales</taxon>
        <taxon>Erythrobacteraceae</taxon>
        <taxon>Caenibius</taxon>
    </lineage>
</organism>
<proteinExistence type="predicted"/>
<sequence length="70" mass="8130">MRGKALGMAHRAVGPHDRDQLMMRVKAQPARARERWFRRFGTPYIRMELLRIARNIAGNPDHVSITTFKA</sequence>
<accession>U3A5F5</accession>
<reference evidence="1 2" key="1">
    <citation type="submission" date="2013-09" db="EMBL/GenBank/DDBJ databases">
        <title>Whole genome shotgun sequence of Novosphingobium tardaugens NBRC 16725.</title>
        <authorList>
            <person name="Isaki S."/>
            <person name="Hosoyama A."/>
            <person name="Tsuchikane K."/>
            <person name="Katsumata H."/>
            <person name="Ando Y."/>
            <person name="Yamazaki S."/>
            <person name="Fujita N."/>
        </authorList>
    </citation>
    <scope>NUCLEOTIDE SEQUENCE [LARGE SCALE GENOMIC DNA]</scope>
    <source>
        <strain evidence="1 2">NBRC 16725</strain>
    </source>
</reference>
<dbReference type="EMBL" id="BASZ01000006">
    <property type="protein sequence ID" value="GAD49983.1"/>
    <property type="molecule type" value="Genomic_DNA"/>
</dbReference>
<dbReference type="Proteomes" id="UP000016568">
    <property type="component" value="Unassembled WGS sequence"/>
</dbReference>
<name>U3A5F5_9SPHN</name>
<evidence type="ECO:0000313" key="1">
    <source>
        <dbReference type="EMBL" id="GAD49983.1"/>
    </source>
</evidence>
<keyword evidence="2" id="KW-1185">Reference proteome</keyword>
<evidence type="ECO:0000313" key="2">
    <source>
        <dbReference type="Proteomes" id="UP000016568"/>
    </source>
</evidence>
<dbReference type="AlphaFoldDB" id="U3A5F5"/>
<protein>
    <submittedName>
        <fullName evidence="1">Uncharacterized protein</fullName>
    </submittedName>
</protein>